<organism evidence="1 2">
    <name type="scientific">Liquidambar formosana</name>
    <name type="common">Formosan gum</name>
    <dbReference type="NCBI Taxonomy" id="63359"/>
    <lineage>
        <taxon>Eukaryota</taxon>
        <taxon>Viridiplantae</taxon>
        <taxon>Streptophyta</taxon>
        <taxon>Embryophyta</taxon>
        <taxon>Tracheophyta</taxon>
        <taxon>Spermatophyta</taxon>
        <taxon>Magnoliopsida</taxon>
        <taxon>eudicotyledons</taxon>
        <taxon>Gunneridae</taxon>
        <taxon>Pentapetalae</taxon>
        <taxon>Saxifragales</taxon>
        <taxon>Altingiaceae</taxon>
        <taxon>Liquidambar</taxon>
    </lineage>
</organism>
<accession>A0AAP0SBN7</accession>
<dbReference type="AlphaFoldDB" id="A0AAP0SBN7"/>
<name>A0AAP0SBN7_LIQFO</name>
<dbReference type="Proteomes" id="UP001415857">
    <property type="component" value="Unassembled WGS sequence"/>
</dbReference>
<keyword evidence="2" id="KW-1185">Reference proteome</keyword>
<proteinExistence type="predicted"/>
<comment type="caution">
    <text evidence="1">The sequence shown here is derived from an EMBL/GenBank/DDBJ whole genome shotgun (WGS) entry which is preliminary data.</text>
</comment>
<protein>
    <submittedName>
        <fullName evidence="1">Uncharacterized protein</fullName>
    </submittedName>
</protein>
<evidence type="ECO:0000313" key="1">
    <source>
        <dbReference type="EMBL" id="KAK9291707.1"/>
    </source>
</evidence>
<dbReference type="PANTHER" id="PTHR35123:SF3">
    <property type="entry name" value="TRANSMEMBRANE PROTEIN"/>
    <property type="match status" value="1"/>
</dbReference>
<gene>
    <name evidence="1" type="ORF">L1049_019656</name>
</gene>
<dbReference type="EMBL" id="JBBPBK010000001">
    <property type="protein sequence ID" value="KAK9291707.1"/>
    <property type="molecule type" value="Genomic_DNA"/>
</dbReference>
<evidence type="ECO:0000313" key="2">
    <source>
        <dbReference type="Proteomes" id="UP001415857"/>
    </source>
</evidence>
<reference evidence="1 2" key="1">
    <citation type="journal article" date="2024" name="Plant J.">
        <title>Genome sequences and population genomics reveal climatic adaptation and genomic divergence between two closely related sweetgum species.</title>
        <authorList>
            <person name="Xu W.Q."/>
            <person name="Ren C.Q."/>
            <person name="Zhang X.Y."/>
            <person name="Comes H.P."/>
            <person name="Liu X.H."/>
            <person name="Li Y.G."/>
            <person name="Kettle C.J."/>
            <person name="Jalonen R."/>
            <person name="Gaisberger H."/>
            <person name="Ma Y.Z."/>
            <person name="Qiu Y.X."/>
        </authorList>
    </citation>
    <scope>NUCLEOTIDE SEQUENCE [LARGE SCALE GENOMIC DNA]</scope>
    <source>
        <strain evidence="1">Hangzhou</strain>
    </source>
</reference>
<dbReference type="PANTHER" id="PTHR35123">
    <property type="entry name" value="OS07G0633900 PROTEIN-RELATED"/>
    <property type="match status" value="1"/>
</dbReference>
<sequence length="110" mass="12346">MGFQGVVGGHLRSRYEKLSSADEKAVRPRRRWVKKMNGRLRGLRLARSRKLTLKAFSVILLPRIAKIYADIVNRMKTEGICPAIIFSSHWGLPVLSHSSVKCRKSGLSSG</sequence>